<dbReference type="PANTHER" id="PTHR42695">
    <property type="entry name" value="GLUTAMINE AMIDOTRANSFERASE YLR126C-RELATED"/>
    <property type="match status" value="1"/>
</dbReference>
<dbReference type="SUPFAM" id="SSF52317">
    <property type="entry name" value="Class I glutamine amidotransferase-like"/>
    <property type="match status" value="1"/>
</dbReference>
<dbReference type="Proteomes" id="UP000800093">
    <property type="component" value="Unassembled WGS sequence"/>
</dbReference>
<proteinExistence type="predicted"/>
<sequence>MASRSIRIAMLNTDKPVPNILSQRGTFGSIFHNLLTAAAARVAPNVSIEAMEYDVRRGEYPICPAEIDIILITGSASSAYDSNLEWIHELDDYIFDTYTTYPHIKMFGACFGHQIICQSLLRAYGVVVEKDPNGWELGVKEIKLADEFRSKFAKTSTSASTARQDPASRIAAEYLDARGGYQAL</sequence>
<organism evidence="1 2">
    <name type="scientific">Lojkania enalia</name>
    <dbReference type="NCBI Taxonomy" id="147567"/>
    <lineage>
        <taxon>Eukaryota</taxon>
        <taxon>Fungi</taxon>
        <taxon>Dikarya</taxon>
        <taxon>Ascomycota</taxon>
        <taxon>Pezizomycotina</taxon>
        <taxon>Dothideomycetes</taxon>
        <taxon>Pleosporomycetidae</taxon>
        <taxon>Pleosporales</taxon>
        <taxon>Pleosporales incertae sedis</taxon>
        <taxon>Lojkania</taxon>
    </lineage>
</organism>
<protein>
    <recommendedName>
        <fullName evidence="3">Class I glutamine amidotransferase-like protein</fullName>
    </recommendedName>
</protein>
<evidence type="ECO:0000313" key="2">
    <source>
        <dbReference type="Proteomes" id="UP000800093"/>
    </source>
</evidence>
<reference evidence="2" key="1">
    <citation type="journal article" date="2020" name="Stud. Mycol.">
        <title>101 Dothideomycetes genomes: A test case for predicting lifestyles and emergence of pathogens.</title>
        <authorList>
            <person name="Haridas S."/>
            <person name="Albert R."/>
            <person name="Binder M."/>
            <person name="Bloem J."/>
            <person name="LaButti K."/>
            <person name="Salamov A."/>
            <person name="Andreopoulos B."/>
            <person name="Baker S."/>
            <person name="Barry K."/>
            <person name="Bills G."/>
            <person name="Bluhm B."/>
            <person name="Cannon C."/>
            <person name="Castanera R."/>
            <person name="Culley D."/>
            <person name="Daum C."/>
            <person name="Ezra D."/>
            <person name="Gonzalez J."/>
            <person name="Henrissat B."/>
            <person name="Kuo A."/>
            <person name="Liang C."/>
            <person name="Lipzen A."/>
            <person name="Lutzoni F."/>
            <person name="Magnuson J."/>
            <person name="Mondo S."/>
            <person name="Nolan M."/>
            <person name="Ohm R."/>
            <person name="Pangilinan J."/>
            <person name="Park H.-J."/>
            <person name="Ramirez L."/>
            <person name="Alfaro M."/>
            <person name="Sun H."/>
            <person name="Tritt A."/>
            <person name="Yoshinaga Y."/>
            <person name="Zwiers L.-H."/>
            <person name="Turgeon B."/>
            <person name="Goodwin S."/>
            <person name="Spatafora J."/>
            <person name="Crous P."/>
            <person name="Grigoriev I."/>
        </authorList>
    </citation>
    <scope>NUCLEOTIDE SEQUENCE [LARGE SCALE GENOMIC DNA]</scope>
    <source>
        <strain evidence="2">CBS 304.66</strain>
    </source>
</reference>
<evidence type="ECO:0000313" key="1">
    <source>
        <dbReference type="EMBL" id="KAF2269790.1"/>
    </source>
</evidence>
<accession>A0A9P4NB37</accession>
<dbReference type="InterPro" id="IPR044992">
    <property type="entry name" value="ChyE-like"/>
</dbReference>
<dbReference type="GO" id="GO:0005829">
    <property type="term" value="C:cytosol"/>
    <property type="evidence" value="ECO:0007669"/>
    <property type="project" value="TreeGrafter"/>
</dbReference>
<dbReference type="Gene3D" id="3.40.50.880">
    <property type="match status" value="1"/>
</dbReference>
<name>A0A9P4NB37_9PLEO</name>
<dbReference type="GO" id="GO:0005634">
    <property type="term" value="C:nucleus"/>
    <property type="evidence" value="ECO:0007669"/>
    <property type="project" value="TreeGrafter"/>
</dbReference>
<dbReference type="InterPro" id="IPR029062">
    <property type="entry name" value="Class_I_gatase-like"/>
</dbReference>
<dbReference type="AlphaFoldDB" id="A0A9P4NB37"/>
<keyword evidence="2" id="KW-1185">Reference proteome</keyword>
<dbReference type="PANTHER" id="PTHR42695:SF6">
    <property type="entry name" value="GLUTAMINE AMIDOTRANSFERASE DOMAIN-CONTAINING PROTEIN"/>
    <property type="match status" value="1"/>
</dbReference>
<gene>
    <name evidence="1" type="ORF">CC78DRAFT_528958</name>
</gene>
<dbReference type="OrthoDB" id="1669814at2759"/>
<evidence type="ECO:0008006" key="3">
    <source>
        <dbReference type="Google" id="ProtNLM"/>
    </source>
</evidence>
<comment type="caution">
    <text evidence="1">The sequence shown here is derived from an EMBL/GenBank/DDBJ whole genome shotgun (WGS) entry which is preliminary data.</text>
</comment>
<dbReference type="EMBL" id="ML986581">
    <property type="protein sequence ID" value="KAF2269790.1"/>
    <property type="molecule type" value="Genomic_DNA"/>
</dbReference>